<evidence type="ECO:0000256" key="8">
    <source>
        <dbReference type="ARBA" id="ARBA00022737"/>
    </source>
</evidence>
<dbReference type="SMART" id="SM00248">
    <property type="entry name" value="ANK"/>
    <property type="match status" value="4"/>
</dbReference>
<keyword evidence="11 14" id="KW-0175">Coiled coil</keyword>
<feature type="region of interest" description="Disordered" evidence="15">
    <location>
        <begin position="1063"/>
        <end position="1111"/>
    </location>
</feature>
<proteinExistence type="predicted"/>
<feature type="repeat" description="ANK" evidence="13">
    <location>
        <begin position="965"/>
        <end position="997"/>
    </location>
</feature>
<dbReference type="PROSITE" id="PS50297">
    <property type="entry name" value="ANK_REP_REGION"/>
    <property type="match status" value="2"/>
</dbReference>
<evidence type="ECO:0000256" key="3">
    <source>
        <dbReference type="ARBA" id="ARBA00022483"/>
    </source>
</evidence>
<evidence type="ECO:0000256" key="5">
    <source>
        <dbReference type="ARBA" id="ARBA00022537"/>
    </source>
</evidence>
<evidence type="ECO:0000256" key="12">
    <source>
        <dbReference type="ARBA" id="ARBA00023298"/>
    </source>
</evidence>
<feature type="compositionally biased region" description="Pro residues" evidence="15">
    <location>
        <begin position="1078"/>
        <end position="1094"/>
    </location>
</feature>
<dbReference type="PANTHER" id="PTHR24168">
    <property type="entry name" value="KN MOTIF AND ANKYRIN REPEAT DOMAIN-CONTAINING"/>
    <property type="match status" value="1"/>
</dbReference>
<evidence type="ECO:0000256" key="9">
    <source>
        <dbReference type="ARBA" id="ARBA00023028"/>
    </source>
</evidence>
<dbReference type="GO" id="GO:0090729">
    <property type="term" value="F:toxin activity"/>
    <property type="evidence" value="ECO:0007669"/>
    <property type="project" value="UniProtKB-KW"/>
</dbReference>
<feature type="region of interest" description="Disordered" evidence="15">
    <location>
        <begin position="168"/>
        <end position="191"/>
    </location>
</feature>
<feature type="region of interest" description="Disordered" evidence="15">
    <location>
        <begin position="706"/>
        <end position="725"/>
    </location>
</feature>
<dbReference type="GO" id="GO:0006887">
    <property type="term" value="P:exocytosis"/>
    <property type="evidence" value="ECO:0007669"/>
    <property type="project" value="UniProtKB-KW"/>
</dbReference>
<keyword evidence="3" id="KW-0268">Exocytosis</keyword>
<evidence type="ECO:0000256" key="15">
    <source>
        <dbReference type="SAM" id="MobiDB-lite"/>
    </source>
</evidence>
<evidence type="ECO:0008006" key="18">
    <source>
        <dbReference type="Google" id="ProtNLM"/>
    </source>
</evidence>
<dbReference type="InterPro" id="IPR021939">
    <property type="entry name" value="KN_motif"/>
</dbReference>
<evidence type="ECO:0000256" key="1">
    <source>
        <dbReference type="ARBA" id="ARBA00004175"/>
    </source>
</evidence>
<dbReference type="PANTHER" id="PTHR24168:SF21">
    <property type="entry name" value="KANK, ISOFORM D"/>
    <property type="match status" value="1"/>
</dbReference>
<keyword evidence="9" id="KW-0638">Presynaptic neurotoxin</keyword>
<sequence length="1111" mass="122841">MLEKQTNPETKMSPSNKCSCCPYGFHIDRDFVRYCDTLYNSAQLDKLRLNKRERRKEKKTVESYLGLGSMTSPSQEPSQQKLYKVLQDVEAFPKKSATLPFTPTTMSYSSSTLPHNFANDGYENAMQDFEDTWQKSLRRSSSSSEIILAKRNGVKPLFYKSTAASVEDQKQSSTVDGPVRSRNSSTSSVSSQSTVFSTTSLPITSELYHDQHSFDMMTTSMDSSLSKSHVFSPNRSSVVNKTILTNIREQMATSLERMKELEEQVKTIPVLEVKLYALAEEKKSLLNQLKEKNSNVEKTPENQHILESQLKRLENEGIMSPTFTRKCLSARPRGNDLSSPSIVASSSDKTIFKSISVQKQKDTYLGSSDSKSKPNVTPKVMKNTGTSCSVLTRDVGVSYVPHKLKSVGVGSDITFQDLIKSYTNKKGYDQFASVSSESLDSDSESLGGSDEQSRTFIRSRLRKTLPSSYKTSSIPIKTSNSATNTPVKYHLNKYVNTEETLSKPVVKPIEKLTFHKSTSAVPSLSTKSVQTYDRKTFRTIGLQTFEVKSPDKHVTKRDASVGDYKVDDVLCAACSKPKKSVGVGDVSIKSVVCDRCSSFWPQSNSGLHSSSNCENCVLRQTETIAVGDYDVNQVDCQNCEHVKFENLEKIKNNSVGINTTLDSSSNLNVSKSDSRICDKCSATIDIHICDKCSATIQSLAQGFAANTTPDSKIPRPSSLKISLPGKTNHTKLAKLRTQVSKTQKNIENAVEVSSSSVEKQGGVAQTNKSAISKLNVEYRKITKERNNSTDSSPLSKSPTRLPDFTNLPSLPHKKKELSKEVKAACKVLNDYLQKPDRGGEKKTLSSLTIIQNEWFKVANQKKADPLLIEDYLDTFEEFSKLLLNKVVNLSDNNGNTALHYAISYGNFDVVSILIDSKVCDVNKKNKAGYTSIMLVALADMKNDTHHYVVQRLFNIGDINSKATQNGQTALMLAVSHGKRDIVKILLDAGAEVNLQDKDGSTALMCGAEHGHLEIVRMLLAHPECDPTLVDNDDCNALTIAMEAGHKDIGLLIYTNMNFSRGSSPYSTLKNRKRSTPRSTPPPRTPTLRTPPLPSPSARSTNSIPSSFQFPS</sequence>
<dbReference type="Gene3D" id="1.25.40.20">
    <property type="entry name" value="Ankyrin repeat-containing domain"/>
    <property type="match status" value="1"/>
</dbReference>
<evidence type="ECO:0000313" key="17">
    <source>
        <dbReference type="Proteomes" id="UP000827092"/>
    </source>
</evidence>
<dbReference type="InterPro" id="IPR047184">
    <property type="entry name" value="KANK1-4"/>
</dbReference>
<protein>
    <recommendedName>
        <fullName evidence="18">KN motif and ankyrin repeat domain-containing protein 1</fullName>
    </recommendedName>
</protein>
<accession>A0AAV6VZ80</accession>
<dbReference type="InterPro" id="IPR002110">
    <property type="entry name" value="Ankyrin_rpt"/>
</dbReference>
<keyword evidence="7" id="KW-0528">Neurotoxin</keyword>
<dbReference type="GO" id="GO:0030837">
    <property type="term" value="P:negative regulation of actin filament polymerization"/>
    <property type="evidence" value="ECO:0007669"/>
    <property type="project" value="InterPro"/>
</dbReference>
<dbReference type="GO" id="GO:0044231">
    <property type="term" value="C:host cell presynaptic membrane"/>
    <property type="evidence" value="ECO:0007669"/>
    <property type="project" value="UniProtKB-KW"/>
</dbReference>
<dbReference type="EMBL" id="JAFNEN010000010">
    <property type="protein sequence ID" value="KAG8200986.1"/>
    <property type="molecule type" value="Genomic_DNA"/>
</dbReference>
<feature type="compositionally biased region" description="Polar residues" evidence="15">
    <location>
        <begin position="788"/>
        <end position="798"/>
    </location>
</feature>
<feature type="repeat" description="ANK" evidence="13">
    <location>
        <begin position="893"/>
        <end position="915"/>
    </location>
</feature>
<evidence type="ECO:0000256" key="2">
    <source>
        <dbReference type="ARBA" id="ARBA00004613"/>
    </source>
</evidence>
<organism evidence="16 17">
    <name type="scientific">Oedothorax gibbosus</name>
    <dbReference type="NCBI Taxonomy" id="931172"/>
    <lineage>
        <taxon>Eukaryota</taxon>
        <taxon>Metazoa</taxon>
        <taxon>Ecdysozoa</taxon>
        <taxon>Arthropoda</taxon>
        <taxon>Chelicerata</taxon>
        <taxon>Arachnida</taxon>
        <taxon>Araneae</taxon>
        <taxon>Araneomorphae</taxon>
        <taxon>Entelegynae</taxon>
        <taxon>Araneoidea</taxon>
        <taxon>Linyphiidae</taxon>
        <taxon>Erigoninae</taxon>
        <taxon>Oedothorax</taxon>
    </lineage>
</organism>
<comment type="subcellular location">
    <subcellularLocation>
        <location evidence="2">Secreted</location>
    </subcellularLocation>
    <subcellularLocation>
        <location evidence="1">Target cell membrane</location>
    </subcellularLocation>
</comment>
<evidence type="ECO:0000256" key="11">
    <source>
        <dbReference type="ARBA" id="ARBA00023054"/>
    </source>
</evidence>
<reference evidence="16 17" key="1">
    <citation type="journal article" date="2022" name="Nat. Ecol. Evol.">
        <title>A masculinizing supergene underlies an exaggerated male reproductive morph in a spider.</title>
        <authorList>
            <person name="Hendrickx F."/>
            <person name="De Corte Z."/>
            <person name="Sonet G."/>
            <person name="Van Belleghem S.M."/>
            <person name="Kostlbacher S."/>
            <person name="Vangestel C."/>
        </authorList>
    </citation>
    <scope>NUCLEOTIDE SEQUENCE [LARGE SCALE GENOMIC DNA]</scope>
    <source>
        <strain evidence="16">W744_W776</strain>
    </source>
</reference>
<dbReference type="InterPro" id="IPR036770">
    <property type="entry name" value="Ankyrin_rpt-contain_sf"/>
</dbReference>
<keyword evidence="4" id="KW-0964">Secreted</keyword>
<keyword evidence="12" id="KW-0472">Membrane</keyword>
<comment type="caution">
    <text evidence="16">The sequence shown here is derived from an EMBL/GenBank/DDBJ whole genome shotgun (WGS) entry which is preliminary data.</text>
</comment>
<dbReference type="Pfam" id="PF12796">
    <property type="entry name" value="Ank_2"/>
    <property type="match status" value="2"/>
</dbReference>
<dbReference type="GO" id="GO:0005856">
    <property type="term" value="C:cytoskeleton"/>
    <property type="evidence" value="ECO:0007669"/>
    <property type="project" value="TreeGrafter"/>
</dbReference>
<evidence type="ECO:0000256" key="13">
    <source>
        <dbReference type="PROSITE-ProRule" id="PRU00023"/>
    </source>
</evidence>
<gene>
    <name evidence="16" type="ORF">JTE90_021450</name>
</gene>
<dbReference type="GO" id="GO:0044218">
    <property type="term" value="C:other organism cell membrane"/>
    <property type="evidence" value="ECO:0007669"/>
    <property type="project" value="UniProtKB-KW"/>
</dbReference>
<dbReference type="PRINTS" id="PR01415">
    <property type="entry name" value="ANKYRIN"/>
</dbReference>
<evidence type="ECO:0000256" key="4">
    <source>
        <dbReference type="ARBA" id="ARBA00022525"/>
    </source>
</evidence>
<name>A0AAV6VZ80_9ARAC</name>
<dbReference type="FunFam" id="1.25.40.20:FF:000243">
    <property type="entry name" value="Uncharacterized protein, isoform D"/>
    <property type="match status" value="1"/>
</dbReference>
<feature type="compositionally biased region" description="Polar residues" evidence="15">
    <location>
        <begin position="1101"/>
        <end position="1111"/>
    </location>
</feature>
<keyword evidence="6" id="KW-0800">Toxin</keyword>
<keyword evidence="10 13" id="KW-0040">ANK repeat</keyword>
<dbReference type="GO" id="GO:0005576">
    <property type="term" value="C:extracellular region"/>
    <property type="evidence" value="ECO:0007669"/>
    <property type="project" value="UniProtKB-SubCell"/>
</dbReference>
<evidence type="ECO:0000256" key="10">
    <source>
        <dbReference type="ARBA" id="ARBA00023043"/>
    </source>
</evidence>
<dbReference type="Proteomes" id="UP000827092">
    <property type="component" value="Unassembled WGS sequence"/>
</dbReference>
<feature type="region of interest" description="Disordered" evidence="15">
    <location>
        <begin position="782"/>
        <end position="811"/>
    </location>
</feature>
<dbReference type="PROSITE" id="PS50088">
    <property type="entry name" value="ANK_REPEAT"/>
    <property type="match status" value="2"/>
</dbReference>
<dbReference type="Pfam" id="PF12075">
    <property type="entry name" value="KN_motif"/>
    <property type="match status" value="1"/>
</dbReference>
<evidence type="ECO:0000256" key="14">
    <source>
        <dbReference type="SAM" id="Coils"/>
    </source>
</evidence>
<dbReference type="AlphaFoldDB" id="A0AAV6VZ80"/>
<evidence type="ECO:0000256" key="7">
    <source>
        <dbReference type="ARBA" id="ARBA00022699"/>
    </source>
</evidence>
<dbReference type="SUPFAM" id="SSF48403">
    <property type="entry name" value="Ankyrin repeat"/>
    <property type="match status" value="1"/>
</dbReference>
<keyword evidence="12" id="KW-1053">Target membrane</keyword>
<keyword evidence="5" id="KW-1052">Target cell membrane</keyword>
<evidence type="ECO:0000313" key="16">
    <source>
        <dbReference type="EMBL" id="KAG8200986.1"/>
    </source>
</evidence>
<dbReference type="GO" id="GO:0005737">
    <property type="term" value="C:cytoplasm"/>
    <property type="evidence" value="ECO:0007669"/>
    <property type="project" value="TreeGrafter"/>
</dbReference>
<keyword evidence="8" id="KW-0677">Repeat</keyword>
<feature type="coiled-coil region" evidence="14">
    <location>
        <begin position="244"/>
        <end position="299"/>
    </location>
</feature>
<evidence type="ECO:0000256" key="6">
    <source>
        <dbReference type="ARBA" id="ARBA00022656"/>
    </source>
</evidence>
<keyword evidence="17" id="KW-1185">Reference proteome</keyword>